<accession>A7IAX7</accession>
<gene>
    <name evidence="3" type="ordered locus">Mboo_2374</name>
</gene>
<feature type="transmembrane region" description="Helical" evidence="1">
    <location>
        <begin position="20"/>
        <end position="43"/>
    </location>
</feature>
<dbReference type="Pfam" id="PF07790">
    <property type="entry name" value="Pilin_N"/>
    <property type="match status" value="1"/>
</dbReference>
<evidence type="ECO:0000256" key="1">
    <source>
        <dbReference type="SAM" id="Phobius"/>
    </source>
</evidence>
<evidence type="ECO:0000259" key="2">
    <source>
        <dbReference type="Pfam" id="PF07790"/>
    </source>
</evidence>
<evidence type="ECO:0000313" key="4">
    <source>
        <dbReference type="Proteomes" id="UP000002408"/>
    </source>
</evidence>
<dbReference type="KEGG" id="mbn:Mboo_2374"/>
<protein>
    <recommendedName>
        <fullName evidence="2">Archaeal Type IV pilin N-terminal domain-containing protein</fullName>
    </recommendedName>
</protein>
<feature type="domain" description="Archaeal Type IV pilin N-terminal" evidence="2">
    <location>
        <begin position="19"/>
        <end position="69"/>
    </location>
</feature>
<dbReference type="AlphaFoldDB" id="A7IAX7"/>
<keyword evidence="1" id="KW-1133">Transmembrane helix</keyword>
<dbReference type="InterPro" id="IPR012859">
    <property type="entry name" value="Pilin_N_archaeal"/>
</dbReference>
<evidence type="ECO:0000313" key="3">
    <source>
        <dbReference type="EMBL" id="ABS56888.1"/>
    </source>
</evidence>
<dbReference type="STRING" id="456442.Mboo_2374"/>
<dbReference type="HOGENOM" id="CLU_092288_0_0_2"/>
<dbReference type="OrthoDB" id="125222at2157"/>
<keyword evidence="1" id="KW-0812">Transmembrane</keyword>
<dbReference type="GeneID" id="5410667"/>
<dbReference type="eggNOG" id="arCOG02421">
    <property type="taxonomic scope" value="Archaea"/>
</dbReference>
<reference evidence="4" key="1">
    <citation type="journal article" date="2015" name="Microbiology">
        <title>Genome of Methanoregula boonei 6A8 reveals adaptations to oligotrophic peatland environments.</title>
        <authorList>
            <person name="Braeuer S."/>
            <person name="Cadillo-Quiroz H."/>
            <person name="Kyrpides N."/>
            <person name="Woyke T."/>
            <person name="Goodwin L."/>
            <person name="Detter C."/>
            <person name="Podell S."/>
            <person name="Yavitt J.B."/>
            <person name="Zinder S.H."/>
        </authorList>
    </citation>
    <scope>NUCLEOTIDE SEQUENCE [LARGE SCALE GENOMIC DNA]</scope>
    <source>
        <strain evidence="4">DSM 21154 / JCM 14090 / 6A8</strain>
    </source>
</reference>
<sequence length="286" mass="30079">MYIARAQKGKNIKSGNDWAVSPVVGVMLMLVVTIIIAAVVSGFSGGLIGGNNQKAPTLDMDISIANNGYWSGSHFSAKVIGVESGISTQNLKIVTLWSKTLSNGTQVTGGATILPGTTNTNLTYQPCTFMEYGVWQFNSPLGYGTGVNGTSWPWQPYDPPAGATLGSSYNLAPGDSRGSAQQWFGNYNLVSGTTMYAEPFGQGEGPVGDQAGTAFPVGYGINTAPYSYSYGGDGATYNFQPGETDEMMAVLGSNWNVLMPGDTVSVRVIHIPTGKTILQKNVIVEG</sequence>
<dbReference type="Proteomes" id="UP000002408">
    <property type="component" value="Chromosome"/>
</dbReference>
<keyword evidence="1" id="KW-0472">Membrane</keyword>
<proteinExistence type="predicted"/>
<name>A7IAX7_METB6</name>
<keyword evidence="4" id="KW-1185">Reference proteome</keyword>
<dbReference type="EMBL" id="CP000780">
    <property type="protein sequence ID" value="ABS56888.1"/>
    <property type="molecule type" value="Genomic_DNA"/>
</dbReference>
<dbReference type="RefSeq" id="WP_012107950.1">
    <property type="nucleotide sequence ID" value="NC_009712.1"/>
</dbReference>
<organism evidence="3 4">
    <name type="scientific">Methanoregula boonei (strain DSM 21154 / JCM 14090 / 6A8)</name>
    <dbReference type="NCBI Taxonomy" id="456442"/>
    <lineage>
        <taxon>Archaea</taxon>
        <taxon>Methanobacteriati</taxon>
        <taxon>Methanobacteriota</taxon>
        <taxon>Stenosarchaea group</taxon>
        <taxon>Methanomicrobia</taxon>
        <taxon>Methanomicrobiales</taxon>
        <taxon>Methanoregulaceae</taxon>
        <taxon>Methanoregula</taxon>
    </lineage>
</organism>